<comment type="caution">
    <text evidence="2">The sequence shown here is derived from an EMBL/GenBank/DDBJ whole genome shotgun (WGS) entry which is preliminary data.</text>
</comment>
<dbReference type="EMBL" id="JELW01000020">
    <property type="protein sequence ID" value="EXU99229.1"/>
    <property type="molecule type" value="Genomic_DNA"/>
</dbReference>
<name>A0A014N173_9HYPO</name>
<accession>A0A014N173</accession>
<feature type="signal peptide" evidence="1">
    <location>
        <begin position="1"/>
        <end position="18"/>
    </location>
</feature>
<dbReference type="AlphaFoldDB" id="A0A014N173"/>
<reference evidence="2 3" key="1">
    <citation type="submission" date="2014-02" db="EMBL/GenBank/DDBJ databases">
        <title>The genome sequence of the entomopathogenic fungus Metarhizium robertsii ARSEF 2575.</title>
        <authorList>
            <person name="Giuliano Garisto Donzelli B."/>
            <person name="Roe B.A."/>
            <person name="Macmil S.L."/>
            <person name="Krasnoff S.B."/>
            <person name="Gibson D.M."/>
        </authorList>
    </citation>
    <scope>NUCLEOTIDE SEQUENCE [LARGE SCALE GENOMIC DNA]</scope>
    <source>
        <strain evidence="2 3">ARSEF 2575</strain>
    </source>
</reference>
<keyword evidence="1" id="KW-0732">Signal</keyword>
<proteinExistence type="predicted"/>
<gene>
    <name evidence="2" type="ORF">X797_007657</name>
</gene>
<evidence type="ECO:0000313" key="2">
    <source>
        <dbReference type="EMBL" id="EXU99229.1"/>
    </source>
</evidence>
<dbReference type="OrthoDB" id="10524495at2759"/>
<sequence>MQLTNLFVLASVALGAMAQYDDGFYNEAAYEGAFDDSTYATEVAVAYGGNGEEQVFSPEHCEVLDPPVGGQVNSVKVIQKGYCQLFLDNNCNPQWLRGTYKWYPGNPRQRVTGEAVYAHTIKCRPS</sequence>
<evidence type="ECO:0000256" key="1">
    <source>
        <dbReference type="SAM" id="SignalP"/>
    </source>
</evidence>
<dbReference type="Proteomes" id="UP000030151">
    <property type="component" value="Unassembled WGS sequence"/>
</dbReference>
<organism evidence="2 3">
    <name type="scientific">Metarhizium robertsii</name>
    <dbReference type="NCBI Taxonomy" id="568076"/>
    <lineage>
        <taxon>Eukaryota</taxon>
        <taxon>Fungi</taxon>
        <taxon>Dikarya</taxon>
        <taxon>Ascomycota</taxon>
        <taxon>Pezizomycotina</taxon>
        <taxon>Sordariomycetes</taxon>
        <taxon>Hypocreomycetidae</taxon>
        <taxon>Hypocreales</taxon>
        <taxon>Clavicipitaceae</taxon>
        <taxon>Metarhizium</taxon>
    </lineage>
</organism>
<feature type="chain" id="PRO_5001474201" evidence="1">
    <location>
        <begin position="19"/>
        <end position="126"/>
    </location>
</feature>
<evidence type="ECO:0000313" key="3">
    <source>
        <dbReference type="Proteomes" id="UP000030151"/>
    </source>
</evidence>
<protein>
    <submittedName>
        <fullName evidence="2">Uncharacterized protein</fullName>
    </submittedName>
</protein>
<dbReference type="HOGENOM" id="CLU_161506_0_0_1"/>